<feature type="non-terminal residue" evidence="2">
    <location>
        <position position="209"/>
    </location>
</feature>
<feature type="compositionally biased region" description="Pro residues" evidence="1">
    <location>
        <begin position="63"/>
        <end position="81"/>
    </location>
</feature>
<evidence type="ECO:0000256" key="1">
    <source>
        <dbReference type="SAM" id="MobiDB-lite"/>
    </source>
</evidence>
<protein>
    <submittedName>
        <fullName evidence="2">Uncharacterized protein</fullName>
    </submittedName>
</protein>
<feature type="compositionally biased region" description="Basic and acidic residues" evidence="1">
    <location>
        <begin position="127"/>
        <end position="138"/>
    </location>
</feature>
<feature type="non-terminal residue" evidence="2">
    <location>
        <position position="1"/>
    </location>
</feature>
<sequence length="209" mass="24108">KHFVTSNFVHLTGEYGPSPQTVVLCHYKYDHLPPFHHCNNKQHTSTMSGPPFWFYGSYYPPQGHPPQGHPPQGYYPPPGQPPYRNEAPFAPPAMPGAGYYPRGHPPPQSHPPHRSDPPFAPPGISRPHQDPIRQQRERPSRHRRRKSELEQIMEAERKQQEQEQAQAQAARVRRWLQDVGEQTSLEEDGVSRPESRKTDPLFAIKKEYH</sequence>
<feature type="region of interest" description="Disordered" evidence="1">
    <location>
        <begin position="63"/>
        <end position="209"/>
    </location>
</feature>
<dbReference type="EMBL" id="JAULSY010000089">
    <property type="protein sequence ID" value="KAK0666368.1"/>
    <property type="molecule type" value="Genomic_DNA"/>
</dbReference>
<proteinExistence type="predicted"/>
<keyword evidence="3" id="KW-1185">Reference proteome</keyword>
<evidence type="ECO:0000313" key="2">
    <source>
        <dbReference type="EMBL" id="KAK0666368.1"/>
    </source>
</evidence>
<name>A0AA40D821_9PEZI</name>
<accession>A0AA40D821</accession>
<reference evidence="2" key="1">
    <citation type="submission" date="2023-06" db="EMBL/GenBank/DDBJ databases">
        <title>Genome-scale phylogeny and comparative genomics of the fungal order Sordariales.</title>
        <authorList>
            <consortium name="Lawrence Berkeley National Laboratory"/>
            <person name="Hensen N."/>
            <person name="Bonometti L."/>
            <person name="Westerberg I."/>
            <person name="Brannstrom I.O."/>
            <person name="Guillou S."/>
            <person name="Cros-Aarteil S."/>
            <person name="Calhoun S."/>
            <person name="Haridas S."/>
            <person name="Kuo A."/>
            <person name="Mondo S."/>
            <person name="Pangilinan J."/>
            <person name="Riley R."/>
            <person name="Labutti K."/>
            <person name="Andreopoulos B."/>
            <person name="Lipzen A."/>
            <person name="Chen C."/>
            <person name="Yanf M."/>
            <person name="Daum C."/>
            <person name="Ng V."/>
            <person name="Clum A."/>
            <person name="Steindorff A."/>
            <person name="Ohm R."/>
            <person name="Martin F."/>
            <person name="Silar P."/>
            <person name="Natvig D."/>
            <person name="Lalanne C."/>
            <person name="Gautier V."/>
            <person name="Ament-Velasquez S.L."/>
            <person name="Kruys A."/>
            <person name="Hutchinson M.I."/>
            <person name="Powell A.J."/>
            <person name="Barry K."/>
            <person name="Miller A.N."/>
            <person name="Grigoriev I.V."/>
            <person name="Debuchy R."/>
            <person name="Gladieux P."/>
            <person name="Thoren M.H."/>
            <person name="Johannesson H."/>
        </authorList>
    </citation>
    <scope>NUCLEOTIDE SEQUENCE</scope>
    <source>
        <strain evidence="2">CBS 307.81</strain>
    </source>
</reference>
<gene>
    <name evidence="2" type="ORF">QBC41DRAFT_398213</name>
</gene>
<evidence type="ECO:0000313" key="3">
    <source>
        <dbReference type="Proteomes" id="UP001174997"/>
    </source>
</evidence>
<dbReference type="Proteomes" id="UP001174997">
    <property type="component" value="Unassembled WGS sequence"/>
</dbReference>
<organism evidence="2 3">
    <name type="scientific">Cercophora samala</name>
    <dbReference type="NCBI Taxonomy" id="330535"/>
    <lineage>
        <taxon>Eukaryota</taxon>
        <taxon>Fungi</taxon>
        <taxon>Dikarya</taxon>
        <taxon>Ascomycota</taxon>
        <taxon>Pezizomycotina</taxon>
        <taxon>Sordariomycetes</taxon>
        <taxon>Sordariomycetidae</taxon>
        <taxon>Sordariales</taxon>
        <taxon>Lasiosphaeriaceae</taxon>
        <taxon>Cercophora</taxon>
    </lineage>
</organism>
<comment type="caution">
    <text evidence="2">The sequence shown here is derived from an EMBL/GenBank/DDBJ whole genome shotgun (WGS) entry which is preliminary data.</text>
</comment>
<feature type="compositionally biased region" description="Basic and acidic residues" evidence="1">
    <location>
        <begin position="189"/>
        <end position="209"/>
    </location>
</feature>
<dbReference type="AlphaFoldDB" id="A0AA40D821"/>